<comment type="caution">
    <text evidence="7">The sequence shown here is derived from an EMBL/GenBank/DDBJ whole genome shotgun (WGS) entry which is preliminary data.</text>
</comment>
<dbReference type="PANTHER" id="PTHR39087">
    <property type="entry name" value="UPF0104 MEMBRANE PROTEIN MJ1595"/>
    <property type="match status" value="1"/>
</dbReference>
<dbReference type="Proteomes" id="UP000010408">
    <property type="component" value="Unassembled WGS sequence"/>
</dbReference>
<keyword evidence="4 6" id="KW-1133">Transmembrane helix</keyword>
<gene>
    <name evidence="7" type="ORF">HMPREF9134_00097</name>
</gene>
<feature type="transmembrane region" description="Helical" evidence="6">
    <location>
        <begin position="225"/>
        <end position="247"/>
    </location>
</feature>
<feature type="transmembrane region" description="Helical" evidence="6">
    <location>
        <begin position="132"/>
        <end position="153"/>
    </location>
</feature>
<proteinExistence type="predicted"/>
<dbReference type="HOGENOM" id="CLU_048072_0_0_10"/>
<dbReference type="AlphaFoldDB" id="L1NIL3"/>
<evidence type="ECO:0000256" key="4">
    <source>
        <dbReference type="ARBA" id="ARBA00022989"/>
    </source>
</evidence>
<dbReference type="RefSeq" id="WP_005468058.1">
    <property type="nucleotide sequence ID" value="NZ_KB291034.1"/>
</dbReference>
<dbReference type="EMBL" id="AMEQ01000003">
    <property type="protein sequence ID" value="EKY03208.1"/>
    <property type="molecule type" value="Genomic_DNA"/>
</dbReference>
<organism evidence="7 8">
    <name type="scientific">Porphyromonas catoniae F0037</name>
    <dbReference type="NCBI Taxonomy" id="1127696"/>
    <lineage>
        <taxon>Bacteria</taxon>
        <taxon>Pseudomonadati</taxon>
        <taxon>Bacteroidota</taxon>
        <taxon>Bacteroidia</taxon>
        <taxon>Bacteroidales</taxon>
        <taxon>Porphyromonadaceae</taxon>
        <taxon>Porphyromonas</taxon>
    </lineage>
</organism>
<evidence type="ECO:0000256" key="2">
    <source>
        <dbReference type="ARBA" id="ARBA00022475"/>
    </source>
</evidence>
<dbReference type="eggNOG" id="COG0392">
    <property type="taxonomic scope" value="Bacteria"/>
</dbReference>
<dbReference type="GO" id="GO:0005886">
    <property type="term" value="C:plasma membrane"/>
    <property type="evidence" value="ECO:0007669"/>
    <property type="project" value="UniProtKB-SubCell"/>
</dbReference>
<protein>
    <submittedName>
        <fullName evidence="7">Uncharacterized protein</fullName>
    </submittedName>
</protein>
<name>L1NIL3_9PORP</name>
<comment type="subcellular location">
    <subcellularLocation>
        <location evidence="1">Cell membrane</location>
        <topology evidence="1">Multi-pass membrane protein</topology>
    </subcellularLocation>
</comment>
<evidence type="ECO:0000313" key="7">
    <source>
        <dbReference type="EMBL" id="EKY03208.1"/>
    </source>
</evidence>
<feature type="transmembrane region" description="Helical" evidence="6">
    <location>
        <begin position="44"/>
        <end position="62"/>
    </location>
</feature>
<dbReference type="Pfam" id="PF03706">
    <property type="entry name" value="LPG_synthase_TM"/>
    <property type="match status" value="1"/>
</dbReference>
<feature type="transmembrane region" description="Helical" evidence="6">
    <location>
        <begin position="9"/>
        <end position="28"/>
    </location>
</feature>
<feature type="transmembrane region" description="Helical" evidence="6">
    <location>
        <begin position="278"/>
        <end position="295"/>
    </location>
</feature>
<accession>L1NIL3</accession>
<feature type="transmembrane region" description="Helical" evidence="6">
    <location>
        <begin position="173"/>
        <end position="194"/>
    </location>
</feature>
<keyword evidence="5 6" id="KW-0472">Membrane</keyword>
<evidence type="ECO:0000256" key="1">
    <source>
        <dbReference type="ARBA" id="ARBA00004651"/>
    </source>
</evidence>
<feature type="transmembrane region" description="Helical" evidence="6">
    <location>
        <begin position="253"/>
        <end position="271"/>
    </location>
</feature>
<dbReference type="PATRIC" id="fig|1127696.3.peg.84"/>
<evidence type="ECO:0000313" key="8">
    <source>
        <dbReference type="Proteomes" id="UP000010408"/>
    </source>
</evidence>
<dbReference type="InterPro" id="IPR022791">
    <property type="entry name" value="L-PG_synthase/AglD"/>
</dbReference>
<feature type="transmembrane region" description="Helical" evidence="6">
    <location>
        <begin position="301"/>
        <end position="327"/>
    </location>
</feature>
<reference evidence="7 8" key="1">
    <citation type="submission" date="2012-05" db="EMBL/GenBank/DDBJ databases">
        <authorList>
            <person name="Weinstock G."/>
            <person name="Sodergren E."/>
            <person name="Lobos E.A."/>
            <person name="Fulton L."/>
            <person name="Fulton R."/>
            <person name="Courtney L."/>
            <person name="Fronick C."/>
            <person name="O'Laughlin M."/>
            <person name="Godfrey J."/>
            <person name="Wilson R.M."/>
            <person name="Miner T."/>
            <person name="Farmer C."/>
            <person name="Delehaunty K."/>
            <person name="Cordes M."/>
            <person name="Minx P."/>
            <person name="Tomlinson C."/>
            <person name="Chen J."/>
            <person name="Wollam A."/>
            <person name="Pepin K.H."/>
            <person name="Bhonagiri V."/>
            <person name="Zhang X."/>
            <person name="Suruliraj S."/>
            <person name="Warren W."/>
            <person name="Mitreva M."/>
            <person name="Mardis E.R."/>
            <person name="Wilson R.K."/>
        </authorList>
    </citation>
    <scope>NUCLEOTIDE SEQUENCE [LARGE SCALE GENOMIC DNA]</scope>
    <source>
        <strain evidence="7 8">F0037</strain>
    </source>
</reference>
<dbReference type="PANTHER" id="PTHR39087:SF2">
    <property type="entry name" value="UPF0104 MEMBRANE PROTEIN MJ1595"/>
    <property type="match status" value="1"/>
</dbReference>
<evidence type="ECO:0000256" key="3">
    <source>
        <dbReference type="ARBA" id="ARBA00022692"/>
    </source>
</evidence>
<evidence type="ECO:0000256" key="5">
    <source>
        <dbReference type="ARBA" id="ARBA00023136"/>
    </source>
</evidence>
<evidence type="ECO:0000256" key="6">
    <source>
        <dbReference type="SAM" id="Phobius"/>
    </source>
</evidence>
<dbReference type="STRING" id="1127696.HMPREF9134_00097"/>
<keyword evidence="2" id="KW-1003">Cell membrane</keyword>
<keyword evidence="3 6" id="KW-0812">Transmembrane</keyword>
<sequence length="346" mass="39116">MEINPTLKSILWIIIPLALGGLGFYGLYRDTDWQELMTTLRTGVNYPILLFSLLFGLMSNLCRGLRWELLVRPIVSDGAPPRRINAVCTVLGSYTVNMGIPRSGEVWRCVEMERREDLPFAGLFGTLIVDRLVDVCMLSMILVVIVLSSTDFFRDYLAAHPEVWLGLMDFVQSVWFFLLIAIGLGSLALLVWLLRCCRESRIARFFVHIWEGMVSIQHMPQRGKFLFLTAMIWVGYFFYFYLALFAFEATQHIPFSVACIAFAMSSMSVIVPVQAGMGAWHAAVIITFTTFGMAEQPAKDFAFIVHTAQTLWITLIGLGAIIALPIINRHYKRVRGPQPSPETTDN</sequence>